<dbReference type="GO" id="GO:0006298">
    <property type="term" value="P:mismatch repair"/>
    <property type="evidence" value="ECO:0007669"/>
    <property type="project" value="TreeGrafter"/>
</dbReference>
<feature type="binding site" evidence="7">
    <location>
        <position position="7"/>
    </location>
    <ligand>
        <name>S-adenosyl-L-methionine</name>
        <dbReference type="ChEBI" id="CHEBI:59789"/>
    </ligand>
</feature>
<keyword evidence="10" id="KW-1185">Reference proteome</keyword>
<feature type="binding site" evidence="7">
    <location>
        <position position="174"/>
    </location>
    <ligand>
        <name>S-adenosyl-L-methionine</name>
        <dbReference type="ChEBI" id="CHEBI:59789"/>
    </ligand>
</feature>
<reference evidence="9 10" key="1">
    <citation type="submission" date="2023-08" db="EMBL/GenBank/DDBJ databases">
        <title>Pleionea litopenaei sp. nov., isolated from stomach of juvenile Litopenaeus vannamei.</title>
        <authorList>
            <person name="Rho A.M."/>
            <person name="Hwang C.Y."/>
        </authorList>
    </citation>
    <scope>NUCLEOTIDE SEQUENCE [LARGE SCALE GENOMIC DNA]</scope>
    <source>
        <strain evidence="9 10">HL-JVS1</strain>
    </source>
</reference>
<evidence type="ECO:0000256" key="8">
    <source>
        <dbReference type="RuleBase" id="RU361257"/>
    </source>
</evidence>
<dbReference type="RefSeq" id="WP_309201777.1">
    <property type="nucleotide sequence ID" value="NZ_CP133548.1"/>
</dbReference>
<dbReference type="Proteomes" id="UP001239782">
    <property type="component" value="Chromosome"/>
</dbReference>
<evidence type="ECO:0000256" key="4">
    <source>
        <dbReference type="ARBA" id="ARBA00022679"/>
    </source>
</evidence>
<accession>A0AA51X5W8</accession>
<feature type="binding site" evidence="7">
    <location>
        <position position="3"/>
    </location>
    <ligand>
        <name>S-adenosyl-L-methionine</name>
        <dbReference type="ChEBI" id="CHEBI:59789"/>
    </ligand>
</feature>
<dbReference type="GO" id="GO:0043565">
    <property type="term" value="F:sequence-specific DNA binding"/>
    <property type="evidence" value="ECO:0007669"/>
    <property type="project" value="TreeGrafter"/>
</dbReference>
<dbReference type="AlphaFoldDB" id="A0AA51X5W8"/>
<dbReference type="KEGG" id="plei:Q9312_15530"/>
<dbReference type="Gene3D" id="1.10.1020.10">
    <property type="entry name" value="Adenine-specific Methyltransferase, Domain 2"/>
    <property type="match status" value="1"/>
</dbReference>
<dbReference type="InterPro" id="IPR029063">
    <property type="entry name" value="SAM-dependent_MTases_sf"/>
</dbReference>
<evidence type="ECO:0000313" key="10">
    <source>
        <dbReference type="Proteomes" id="UP001239782"/>
    </source>
</evidence>
<protein>
    <recommendedName>
        <fullName evidence="2 8">Site-specific DNA-methyltransferase (adenine-specific)</fullName>
        <ecNumber evidence="2 8">2.1.1.72</ecNumber>
    </recommendedName>
</protein>
<organism evidence="9 10">
    <name type="scientific">Pleionea litopenaei</name>
    <dbReference type="NCBI Taxonomy" id="3070815"/>
    <lineage>
        <taxon>Bacteria</taxon>
        <taxon>Pseudomonadati</taxon>
        <taxon>Pseudomonadota</taxon>
        <taxon>Gammaproteobacteria</taxon>
        <taxon>Oceanospirillales</taxon>
        <taxon>Pleioneaceae</taxon>
        <taxon>Pleionea</taxon>
    </lineage>
</organism>
<dbReference type="SUPFAM" id="SSF53335">
    <property type="entry name" value="S-adenosyl-L-methionine-dependent methyltransferases"/>
    <property type="match status" value="1"/>
</dbReference>
<dbReference type="PROSITE" id="PS00092">
    <property type="entry name" value="N6_MTASE"/>
    <property type="match status" value="1"/>
</dbReference>
<comment type="catalytic activity">
    <reaction evidence="6 8">
        <text>a 2'-deoxyadenosine in DNA + S-adenosyl-L-methionine = an N(6)-methyl-2'-deoxyadenosine in DNA + S-adenosyl-L-homocysteine + H(+)</text>
        <dbReference type="Rhea" id="RHEA:15197"/>
        <dbReference type="Rhea" id="RHEA-COMP:12418"/>
        <dbReference type="Rhea" id="RHEA-COMP:12419"/>
        <dbReference type="ChEBI" id="CHEBI:15378"/>
        <dbReference type="ChEBI" id="CHEBI:57856"/>
        <dbReference type="ChEBI" id="CHEBI:59789"/>
        <dbReference type="ChEBI" id="CHEBI:90615"/>
        <dbReference type="ChEBI" id="CHEBI:90616"/>
        <dbReference type="EC" id="2.1.1.72"/>
    </reaction>
</comment>
<keyword evidence="3 8" id="KW-0489">Methyltransferase</keyword>
<proteinExistence type="inferred from homology"/>
<evidence type="ECO:0000256" key="1">
    <source>
        <dbReference type="ARBA" id="ARBA00006594"/>
    </source>
</evidence>
<dbReference type="PRINTS" id="PR00505">
    <property type="entry name" value="D12N6MTFRASE"/>
</dbReference>
<dbReference type="PANTHER" id="PTHR30481:SF3">
    <property type="entry name" value="DNA ADENINE METHYLASE"/>
    <property type="match status" value="1"/>
</dbReference>
<dbReference type="NCBIfam" id="TIGR00571">
    <property type="entry name" value="dam"/>
    <property type="match status" value="1"/>
</dbReference>
<dbReference type="EMBL" id="CP133548">
    <property type="protein sequence ID" value="WMS86632.1"/>
    <property type="molecule type" value="Genomic_DNA"/>
</dbReference>
<dbReference type="PIRSF" id="PIRSF000398">
    <property type="entry name" value="M_m6A_EcoRV"/>
    <property type="match status" value="1"/>
</dbReference>
<feature type="binding site" evidence="7">
    <location>
        <position position="47"/>
    </location>
    <ligand>
        <name>S-adenosyl-L-methionine</name>
        <dbReference type="ChEBI" id="CHEBI:59789"/>
    </ligand>
</feature>
<evidence type="ECO:0000256" key="6">
    <source>
        <dbReference type="ARBA" id="ARBA00047942"/>
    </source>
</evidence>
<dbReference type="InterPro" id="IPR023095">
    <property type="entry name" value="Ade_MeTrfase_dom_2"/>
</dbReference>
<evidence type="ECO:0000256" key="3">
    <source>
        <dbReference type="ARBA" id="ARBA00022603"/>
    </source>
</evidence>
<keyword evidence="4 8" id="KW-0808">Transferase</keyword>
<dbReference type="Pfam" id="PF02086">
    <property type="entry name" value="MethyltransfD12"/>
    <property type="match status" value="1"/>
</dbReference>
<dbReference type="GO" id="GO:0032259">
    <property type="term" value="P:methylation"/>
    <property type="evidence" value="ECO:0007669"/>
    <property type="project" value="UniProtKB-KW"/>
</dbReference>
<dbReference type="PANTHER" id="PTHR30481">
    <property type="entry name" value="DNA ADENINE METHYLASE"/>
    <property type="match status" value="1"/>
</dbReference>
<dbReference type="InterPro" id="IPR012263">
    <property type="entry name" value="M_m6A_EcoRV"/>
</dbReference>
<name>A0AA51X5W8_9GAMM</name>
<sequence>MKWAGGKFRLIDRIAATLPDGNRLIEPFLGSGAVFLNTNFDRYLLADINPDLIDLYQTLQQEGDEFIDYCRQFFVPELNRQNRYYELREEFNEISPGIRKAALFLYFNRHGYNGLCRYNLSGGFNVPFGKYKKPYFPAAEMQAFALKAKRATFVCEDFEAVMKRARRGHVVYCDPPYVPISPTAYFTSYAKHGFSLHDQERLAYQAKRLAKRKVTVVISNHENEVTRAMYRDAKLVSFPVRRFISCNGKQRGNADELLAIFS</sequence>
<dbReference type="InterPro" id="IPR002052">
    <property type="entry name" value="DNA_methylase_N6_adenine_CS"/>
</dbReference>
<dbReference type="Gene3D" id="3.40.50.150">
    <property type="entry name" value="Vaccinia Virus protein VP39"/>
    <property type="match status" value="1"/>
</dbReference>
<evidence type="ECO:0000256" key="5">
    <source>
        <dbReference type="ARBA" id="ARBA00022691"/>
    </source>
</evidence>
<dbReference type="InterPro" id="IPR012327">
    <property type="entry name" value="MeTrfase_D12"/>
</dbReference>
<gene>
    <name evidence="9" type="ORF">Q9312_15530</name>
</gene>
<evidence type="ECO:0000313" key="9">
    <source>
        <dbReference type="EMBL" id="WMS86632.1"/>
    </source>
</evidence>
<dbReference type="GO" id="GO:0009007">
    <property type="term" value="F:site-specific DNA-methyltransferase (adenine-specific) activity"/>
    <property type="evidence" value="ECO:0007669"/>
    <property type="project" value="UniProtKB-UniRule"/>
</dbReference>
<comment type="similarity">
    <text evidence="1 8">Belongs to the N(4)/N(6)-methyltransferase family.</text>
</comment>
<dbReference type="EC" id="2.1.1.72" evidence="2 8"/>
<dbReference type="GO" id="GO:1904047">
    <property type="term" value="F:S-adenosyl-L-methionine binding"/>
    <property type="evidence" value="ECO:0007669"/>
    <property type="project" value="TreeGrafter"/>
</dbReference>
<evidence type="ECO:0000256" key="7">
    <source>
        <dbReference type="PIRSR" id="PIRSR000398-1"/>
    </source>
</evidence>
<evidence type="ECO:0000256" key="2">
    <source>
        <dbReference type="ARBA" id="ARBA00011900"/>
    </source>
</evidence>
<keyword evidence="5 8" id="KW-0949">S-adenosyl-L-methionine</keyword>
<dbReference type="GO" id="GO:0009307">
    <property type="term" value="P:DNA restriction-modification system"/>
    <property type="evidence" value="ECO:0007669"/>
    <property type="project" value="InterPro"/>
</dbReference>